<dbReference type="EMBL" id="NMQT01000073">
    <property type="protein sequence ID" value="OXM53744.1"/>
    <property type="molecule type" value="Genomic_DNA"/>
</dbReference>
<name>A0A229S564_9PSEU</name>
<dbReference type="AlphaFoldDB" id="A0A229S564"/>
<comment type="caution">
    <text evidence="1">The sequence shown here is derived from an EMBL/GenBank/DDBJ whole genome shotgun (WGS) entry which is preliminary data.</text>
</comment>
<sequence>MVQRRDGKSDPGTWWAWLPAGDLAALIEFARDPDAVQVPNARLAVPVRLELADLLPLLHAAGYGEAE</sequence>
<organism evidence="1 2">
    <name type="scientific">Amycolatopsis thailandensis</name>
    <dbReference type="NCBI Taxonomy" id="589330"/>
    <lineage>
        <taxon>Bacteria</taxon>
        <taxon>Bacillati</taxon>
        <taxon>Actinomycetota</taxon>
        <taxon>Actinomycetes</taxon>
        <taxon>Pseudonocardiales</taxon>
        <taxon>Pseudonocardiaceae</taxon>
        <taxon>Amycolatopsis</taxon>
    </lineage>
</organism>
<evidence type="ECO:0000313" key="1">
    <source>
        <dbReference type="EMBL" id="OXM53744.1"/>
    </source>
</evidence>
<evidence type="ECO:0000313" key="2">
    <source>
        <dbReference type="Proteomes" id="UP000215223"/>
    </source>
</evidence>
<dbReference type="Proteomes" id="UP000215223">
    <property type="component" value="Unassembled WGS sequence"/>
</dbReference>
<protein>
    <submittedName>
        <fullName evidence="1">Uncharacterized protein</fullName>
    </submittedName>
</protein>
<proteinExistence type="predicted"/>
<keyword evidence="2" id="KW-1185">Reference proteome</keyword>
<dbReference type="OrthoDB" id="3630198at2"/>
<accession>A0A229S564</accession>
<dbReference type="RefSeq" id="WP_093935614.1">
    <property type="nucleotide sequence ID" value="NZ_NMQT01000073.1"/>
</dbReference>
<gene>
    <name evidence="1" type="ORF">CFP71_21265</name>
</gene>
<reference evidence="1 2" key="1">
    <citation type="submission" date="2017-07" db="EMBL/GenBank/DDBJ databases">
        <title>Amycolatopsis thailandensis Genome sequencing and assembly.</title>
        <authorList>
            <person name="Kaur N."/>
            <person name="Mayilraj S."/>
        </authorList>
    </citation>
    <scope>NUCLEOTIDE SEQUENCE [LARGE SCALE GENOMIC DNA]</scope>
    <source>
        <strain evidence="1 2">JCM 16380</strain>
    </source>
</reference>